<evidence type="ECO:0000313" key="4">
    <source>
        <dbReference type="Proteomes" id="UP000193560"/>
    </source>
</evidence>
<name>A0A1X2IXH7_9FUNG</name>
<organism evidence="3 4">
    <name type="scientific">Absidia repens</name>
    <dbReference type="NCBI Taxonomy" id="90262"/>
    <lineage>
        <taxon>Eukaryota</taxon>
        <taxon>Fungi</taxon>
        <taxon>Fungi incertae sedis</taxon>
        <taxon>Mucoromycota</taxon>
        <taxon>Mucoromycotina</taxon>
        <taxon>Mucoromycetes</taxon>
        <taxon>Mucorales</taxon>
        <taxon>Cunninghamellaceae</taxon>
        <taxon>Absidia</taxon>
    </lineage>
</organism>
<dbReference type="AlphaFoldDB" id="A0A1X2IXH7"/>
<comment type="caution">
    <text evidence="3">The sequence shown here is derived from an EMBL/GenBank/DDBJ whole genome shotgun (WGS) entry which is preliminary data.</text>
</comment>
<protein>
    <recommendedName>
        <fullName evidence="2">LYR motif-containing protein Cup1-like N-terminal domain-containing protein</fullName>
    </recommendedName>
</protein>
<dbReference type="OrthoDB" id="5521299at2759"/>
<gene>
    <name evidence="3" type="ORF">BCR42DRAFT_446000</name>
</gene>
<evidence type="ECO:0000259" key="2">
    <source>
        <dbReference type="Pfam" id="PF20263"/>
    </source>
</evidence>
<evidence type="ECO:0000256" key="1">
    <source>
        <dbReference type="SAM" id="MobiDB-lite"/>
    </source>
</evidence>
<dbReference type="CDD" id="cd20273">
    <property type="entry name" value="Complex1_LYR_unchar"/>
    <property type="match status" value="1"/>
</dbReference>
<sequence>MFIPTPQHSSYIKALYKRILSEAGHFFDDRSRTFVVNRARKLFKEYKTCQDEARIKNKLLEARKRLHRLERANQGDQKSALKVLEAAYGRSGKTRHKLMHCYIHENFPADMKFPLPLIPHIPHTAPPPPLCYPLQTIVTKQLKKRLDPELPVPLYKPLHRGRQANLLWRWRSMLIQRLEVPLPFEIVCELELKAGATPDHPCFSGVLLQGGPRWNDMYLHYEKDPDLAHLCPTATATPLVPLSHLHRRLPLPRSPFSAPASVYATSTLLEMSPATAAAARQSATKDDNESTSQETYHQYRPRQVRRLYANLLKTVPLISPIPQSISLHDPKLKYSFSRSQWTAGSVTKILDLKSLPPL</sequence>
<accession>A0A1X2IXH7</accession>
<keyword evidence="4" id="KW-1185">Reference proteome</keyword>
<proteinExistence type="predicted"/>
<dbReference type="Proteomes" id="UP000193560">
    <property type="component" value="Unassembled WGS sequence"/>
</dbReference>
<feature type="domain" description="LYR motif-containing protein Cup1-like N-terminal" evidence="2">
    <location>
        <begin position="15"/>
        <end position="99"/>
    </location>
</feature>
<feature type="region of interest" description="Disordered" evidence="1">
    <location>
        <begin position="274"/>
        <end position="296"/>
    </location>
</feature>
<reference evidence="3 4" key="1">
    <citation type="submission" date="2016-07" db="EMBL/GenBank/DDBJ databases">
        <title>Pervasive Adenine N6-methylation of Active Genes in Fungi.</title>
        <authorList>
            <consortium name="DOE Joint Genome Institute"/>
            <person name="Mondo S.J."/>
            <person name="Dannebaum R.O."/>
            <person name="Kuo R.C."/>
            <person name="Labutti K."/>
            <person name="Haridas S."/>
            <person name="Kuo A."/>
            <person name="Salamov A."/>
            <person name="Ahrendt S.R."/>
            <person name="Lipzen A."/>
            <person name="Sullivan W."/>
            <person name="Andreopoulos W.B."/>
            <person name="Clum A."/>
            <person name="Lindquist E."/>
            <person name="Daum C."/>
            <person name="Ramamoorthy G.K."/>
            <person name="Gryganskyi A."/>
            <person name="Culley D."/>
            <person name="Magnuson J.K."/>
            <person name="James T.Y."/>
            <person name="O'Malley M.A."/>
            <person name="Stajich J.E."/>
            <person name="Spatafora J.W."/>
            <person name="Visel A."/>
            <person name="Grigoriev I.V."/>
        </authorList>
    </citation>
    <scope>NUCLEOTIDE SEQUENCE [LARGE SCALE GENOMIC DNA]</scope>
    <source>
        <strain evidence="3 4">NRRL 1336</strain>
    </source>
</reference>
<dbReference type="EMBL" id="MCGE01000002">
    <property type="protein sequence ID" value="ORZ24014.1"/>
    <property type="molecule type" value="Genomic_DNA"/>
</dbReference>
<evidence type="ECO:0000313" key="3">
    <source>
        <dbReference type="EMBL" id="ORZ24014.1"/>
    </source>
</evidence>
<dbReference type="Pfam" id="PF20263">
    <property type="entry name" value="LYRM2-like"/>
    <property type="match status" value="1"/>
</dbReference>
<dbReference type="InterPro" id="IPR046896">
    <property type="entry name" value="Cup1-like_N"/>
</dbReference>